<reference evidence="1" key="1">
    <citation type="submission" date="2007-04" db="EMBL/GenBank/DDBJ databases">
        <authorList>
            <person name="Noh E.W."/>
            <person name="Lee J.S."/>
            <person name="Choi Y.I."/>
            <person name="Han M.S."/>
            <person name="Yi Y.S."/>
            <person name="Han S.U."/>
        </authorList>
    </citation>
    <scope>NUCLEOTIDE SEQUENCE</scope>
</reference>
<accession>A4QM59</accession>
<dbReference type="RefSeq" id="YP_001152149.1">
    <property type="nucleotide sequence ID" value="NC_004677.2"/>
</dbReference>
<keyword evidence="1" id="KW-0934">Plastid</keyword>
<dbReference type="AlphaFoldDB" id="A4QM59"/>
<keyword evidence="1" id="KW-0150">Chloroplast</keyword>
<evidence type="ECO:0000313" key="1">
    <source>
        <dbReference type="EMBL" id="ABP35396.1"/>
    </source>
</evidence>
<organism evidence="1">
    <name type="scientific">Pinus koraiensis</name>
    <name type="common">Korean pine</name>
    <dbReference type="NCBI Taxonomy" id="88728"/>
    <lineage>
        <taxon>Eukaryota</taxon>
        <taxon>Viridiplantae</taxon>
        <taxon>Streptophyta</taxon>
        <taxon>Embryophyta</taxon>
        <taxon>Tracheophyta</taxon>
        <taxon>Spermatophyta</taxon>
        <taxon>Pinopsida</taxon>
        <taxon>Pinidae</taxon>
        <taxon>Conifers I</taxon>
        <taxon>Pinales</taxon>
        <taxon>Pinaceae</taxon>
        <taxon>Pinus</taxon>
        <taxon>Pinus subgen. Strobus</taxon>
    </lineage>
</organism>
<name>A4QM59_PINKO</name>
<proteinExistence type="predicted"/>
<dbReference type="GeneID" id="5048610"/>
<sequence length="56" mass="6504">MKMNGVSICSDFSYYGDILQNPYFWTTFGSITIHNIKFLLQFFSVELLDPSKFLGK</sequence>
<protein>
    <submittedName>
        <fullName evidence="1">ORF56d</fullName>
    </submittedName>
</protein>
<geneLocation type="chloroplast" evidence="1"/>
<dbReference type="EMBL" id="AY228468">
    <property type="protein sequence ID" value="ABP35396.1"/>
    <property type="molecule type" value="Genomic_DNA"/>
</dbReference>